<reference evidence="2" key="1">
    <citation type="journal article" date="2023" name="Mol. Phylogenet. Evol.">
        <title>Genome-scale phylogeny and comparative genomics of the fungal order Sordariales.</title>
        <authorList>
            <person name="Hensen N."/>
            <person name="Bonometti L."/>
            <person name="Westerberg I."/>
            <person name="Brannstrom I.O."/>
            <person name="Guillou S."/>
            <person name="Cros-Aarteil S."/>
            <person name="Calhoun S."/>
            <person name="Haridas S."/>
            <person name="Kuo A."/>
            <person name="Mondo S."/>
            <person name="Pangilinan J."/>
            <person name="Riley R."/>
            <person name="LaButti K."/>
            <person name="Andreopoulos B."/>
            <person name="Lipzen A."/>
            <person name="Chen C."/>
            <person name="Yan M."/>
            <person name="Daum C."/>
            <person name="Ng V."/>
            <person name="Clum A."/>
            <person name="Steindorff A."/>
            <person name="Ohm R.A."/>
            <person name="Martin F."/>
            <person name="Silar P."/>
            <person name="Natvig D.O."/>
            <person name="Lalanne C."/>
            <person name="Gautier V."/>
            <person name="Ament-Velasquez S.L."/>
            <person name="Kruys A."/>
            <person name="Hutchinson M.I."/>
            <person name="Powell A.J."/>
            <person name="Barry K."/>
            <person name="Miller A.N."/>
            <person name="Grigoriev I.V."/>
            <person name="Debuchy R."/>
            <person name="Gladieux P."/>
            <person name="Hiltunen Thoren M."/>
            <person name="Johannesson H."/>
        </authorList>
    </citation>
    <scope>NUCLEOTIDE SEQUENCE</scope>
    <source>
        <strain evidence="2">CBS 168.71</strain>
    </source>
</reference>
<dbReference type="AlphaFoldDB" id="A0AAE0H9Q7"/>
<feature type="region of interest" description="Disordered" evidence="1">
    <location>
        <begin position="149"/>
        <end position="168"/>
    </location>
</feature>
<name>A0AAE0H9Q7_9PEZI</name>
<evidence type="ECO:0000256" key="1">
    <source>
        <dbReference type="SAM" id="MobiDB-lite"/>
    </source>
</evidence>
<evidence type="ECO:0000313" key="3">
    <source>
        <dbReference type="Proteomes" id="UP001278766"/>
    </source>
</evidence>
<keyword evidence="3" id="KW-1185">Reference proteome</keyword>
<reference evidence="2" key="2">
    <citation type="submission" date="2023-06" db="EMBL/GenBank/DDBJ databases">
        <authorList>
            <consortium name="Lawrence Berkeley National Laboratory"/>
            <person name="Haridas S."/>
            <person name="Hensen N."/>
            <person name="Bonometti L."/>
            <person name="Westerberg I."/>
            <person name="Brannstrom I.O."/>
            <person name="Guillou S."/>
            <person name="Cros-Aarteil S."/>
            <person name="Calhoun S."/>
            <person name="Kuo A."/>
            <person name="Mondo S."/>
            <person name="Pangilinan J."/>
            <person name="Riley R."/>
            <person name="Labutti K."/>
            <person name="Andreopoulos B."/>
            <person name="Lipzen A."/>
            <person name="Chen C."/>
            <person name="Yanf M."/>
            <person name="Daum C."/>
            <person name="Ng V."/>
            <person name="Clum A."/>
            <person name="Steindorff A."/>
            <person name="Ohm R."/>
            <person name="Martin F."/>
            <person name="Silar P."/>
            <person name="Natvig D."/>
            <person name="Lalanne C."/>
            <person name="Gautier V."/>
            <person name="Ament-Velasquez S.L."/>
            <person name="Kruys A."/>
            <person name="Hutchinson M.I."/>
            <person name="Powell A.J."/>
            <person name="Barry K."/>
            <person name="Miller A.N."/>
            <person name="Grigoriev I.V."/>
            <person name="Debuchy R."/>
            <person name="Gladieux P."/>
            <person name="Thoren M.H."/>
            <person name="Johannesson H."/>
        </authorList>
    </citation>
    <scope>NUCLEOTIDE SEQUENCE</scope>
    <source>
        <strain evidence="2">CBS 168.71</strain>
    </source>
</reference>
<dbReference type="Proteomes" id="UP001278766">
    <property type="component" value="Unassembled WGS sequence"/>
</dbReference>
<sequence>MAGLLVPPSSDSGSSHTSEKSWRHVWILRFSKTRLGPNPTNDEVRAWAIERLGATPPARNDKIAGERLQDDIHRILPRTRRRTQVVQNNIVPLILMVDQQRMYIIVCNNEEAKKNLRRALAGPDARAILKRHGFEAKVMNRNSWFRGDSGEHEAWTTPTPTMASPSTGMGTRILARQEAKTVSNKMPGRKGAVMTIGGLILVDGQMFGLTTAHGMVIGRKGDMTDSDSDSKGRISSASEQKVSSKPGVDYEEETLEPVSVAQMEAFRFANVTSDSLRHVGSLAQDSNCYGSDWALIRLEGGDIVPNILHDKELSYTDGTEMGWEDALWTTTRWNVEGDEEADAPPRPLFSNLLVHSSPADLADHPDEEPLVCHVVTSKEVVHGIILAEHTTLDFEGETFGVMVASLLEPLVDGDSGSWVVTAERPPKVLGMVIAAGDGDPDEEILSGPIAYILPIQDILDSISRTMSVPVSLPTADDWLIHSLHRHRQRWSGGFAKHMPAEWARRHLEMEYLLMRQKWYSEGLSGRSQERFRLPSEYLSQAQMSLSSGLSLHLYSRLTLEKVFGLHVATTEAILILGTVCPLSPDFRAALQDWLPDHRRATSGLLFRQYTATEAGENVLGMILVLLATQRQKVRQRKPQGSISWQMTAEPLWLAQVLSSLLRLTGLAPTSIPSIPQLELFVNCVIHGFKDKDMEDLRLLNSDSLLNIPAALKSTRAEGSSFSVAFASRLLLQMRDVAKGDGTRLLVCHGSAANWAAFYAAVALGLRVELRIRGNFGDAKRLRVPRLRIDGSHLGPSAETDVLAYLAPDVVESSQDRANFAELIDRPKLGTLPITDEEKPTLLLPLHLHTPPTKSWLGKWAKKRRKRIVRARGIPFEEGNAEVTENK</sequence>
<proteinExistence type="predicted"/>
<dbReference type="RefSeq" id="XP_062655996.1">
    <property type="nucleotide sequence ID" value="XM_062799703.1"/>
</dbReference>
<feature type="compositionally biased region" description="Polar residues" evidence="1">
    <location>
        <begin position="233"/>
        <end position="243"/>
    </location>
</feature>
<evidence type="ECO:0000313" key="2">
    <source>
        <dbReference type="EMBL" id="KAK3292482.1"/>
    </source>
</evidence>
<gene>
    <name evidence="2" type="ORF">B0H64DRAFT_229331</name>
</gene>
<feature type="compositionally biased region" description="Basic and acidic residues" evidence="1">
    <location>
        <begin position="219"/>
        <end position="232"/>
    </location>
</feature>
<dbReference type="EMBL" id="JAUEPN010000007">
    <property type="protein sequence ID" value="KAK3292482.1"/>
    <property type="molecule type" value="Genomic_DNA"/>
</dbReference>
<feature type="compositionally biased region" description="Low complexity" evidence="1">
    <location>
        <begin position="156"/>
        <end position="167"/>
    </location>
</feature>
<dbReference type="GeneID" id="87836651"/>
<accession>A0AAE0H9Q7</accession>
<protein>
    <submittedName>
        <fullName evidence="2">Uncharacterized protein</fullName>
    </submittedName>
</protein>
<organism evidence="2 3">
    <name type="scientific">Chaetomium fimeti</name>
    <dbReference type="NCBI Taxonomy" id="1854472"/>
    <lineage>
        <taxon>Eukaryota</taxon>
        <taxon>Fungi</taxon>
        <taxon>Dikarya</taxon>
        <taxon>Ascomycota</taxon>
        <taxon>Pezizomycotina</taxon>
        <taxon>Sordariomycetes</taxon>
        <taxon>Sordariomycetidae</taxon>
        <taxon>Sordariales</taxon>
        <taxon>Chaetomiaceae</taxon>
        <taxon>Chaetomium</taxon>
    </lineage>
</organism>
<comment type="caution">
    <text evidence="2">The sequence shown here is derived from an EMBL/GenBank/DDBJ whole genome shotgun (WGS) entry which is preliminary data.</text>
</comment>
<feature type="region of interest" description="Disordered" evidence="1">
    <location>
        <begin position="219"/>
        <end position="251"/>
    </location>
</feature>